<dbReference type="CDD" id="cd00291">
    <property type="entry name" value="SirA_YedF_YeeD"/>
    <property type="match status" value="1"/>
</dbReference>
<dbReference type="SUPFAM" id="SSF64307">
    <property type="entry name" value="SirA-like"/>
    <property type="match status" value="1"/>
</dbReference>
<keyword evidence="3" id="KW-1185">Reference proteome</keyword>
<protein>
    <submittedName>
        <fullName evidence="2">Sulfurtransferase TusA family protein</fullName>
    </submittedName>
</protein>
<evidence type="ECO:0000313" key="3">
    <source>
        <dbReference type="Proteomes" id="UP001321520"/>
    </source>
</evidence>
<name>A0ABY9EC45_9GAMM</name>
<dbReference type="EMBL" id="CP098023">
    <property type="protein sequence ID" value="WKD50550.1"/>
    <property type="molecule type" value="Genomic_DNA"/>
</dbReference>
<accession>A0ABY9EC45</accession>
<dbReference type="Pfam" id="PF01206">
    <property type="entry name" value="TusA"/>
    <property type="match status" value="1"/>
</dbReference>
<dbReference type="InterPro" id="IPR001455">
    <property type="entry name" value="TusA-like"/>
</dbReference>
<dbReference type="InterPro" id="IPR036868">
    <property type="entry name" value="TusA-like_sf"/>
</dbReference>
<dbReference type="RefSeq" id="WP_301416948.1">
    <property type="nucleotide sequence ID" value="NZ_CP098023.1"/>
</dbReference>
<dbReference type="Proteomes" id="UP001321520">
    <property type="component" value="Chromosome"/>
</dbReference>
<dbReference type="Gene3D" id="3.30.110.40">
    <property type="entry name" value="TusA-like domain"/>
    <property type="match status" value="1"/>
</dbReference>
<proteinExistence type="predicted"/>
<feature type="domain" description="UPF0033" evidence="1">
    <location>
        <begin position="22"/>
        <end position="86"/>
    </location>
</feature>
<gene>
    <name evidence="2" type="ORF">M8T91_03750</name>
</gene>
<sequence>MALTPAETAPAQPPPEWEAAAVVDARDLPCPQPLLALRRALGAYEAGTLLCVLATDEASWRDFHSFAALSGRTLLRAERRNDTFLYWLYAGK</sequence>
<evidence type="ECO:0000313" key="2">
    <source>
        <dbReference type="EMBL" id="WKD50550.1"/>
    </source>
</evidence>
<organism evidence="2 3">
    <name type="scientific">Microbulbifer spongiae</name>
    <dbReference type="NCBI Taxonomy" id="2944933"/>
    <lineage>
        <taxon>Bacteria</taxon>
        <taxon>Pseudomonadati</taxon>
        <taxon>Pseudomonadota</taxon>
        <taxon>Gammaproteobacteria</taxon>
        <taxon>Cellvibrionales</taxon>
        <taxon>Microbulbiferaceae</taxon>
        <taxon>Microbulbifer</taxon>
    </lineage>
</organism>
<evidence type="ECO:0000259" key="1">
    <source>
        <dbReference type="Pfam" id="PF01206"/>
    </source>
</evidence>
<reference evidence="2 3" key="1">
    <citation type="submission" date="2022-05" db="EMBL/GenBank/DDBJ databases">
        <title>Microbulbifer sp. nov., isolated from sponge.</title>
        <authorList>
            <person name="Gao L."/>
        </authorList>
    </citation>
    <scope>NUCLEOTIDE SEQUENCE [LARGE SCALE GENOMIC DNA]</scope>
    <source>
        <strain evidence="2 3">MI-G</strain>
    </source>
</reference>